<evidence type="ECO:0000256" key="3">
    <source>
        <dbReference type="RuleBase" id="RU000363"/>
    </source>
</evidence>
<dbReference type="PROSITE" id="PS00061">
    <property type="entry name" value="ADH_SHORT"/>
    <property type="match status" value="1"/>
</dbReference>
<dbReference type="InterPro" id="IPR002347">
    <property type="entry name" value="SDR_fam"/>
</dbReference>
<reference evidence="7 9" key="4">
    <citation type="submission" date="2017-03" db="EMBL/GenBank/DDBJ databases">
        <authorList>
            <person name="Regsiter A."/>
            <person name="William W."/>
        </authorList>
    </citation>
    <scope>NUCLEOTIDE SEQUENCE [LARGE SCALE GENOMIC DNA]</scope>
    <source>
        <strain evidence="7">PRJEB5721</strain>
    </source>
</reference>
<dbReference type="Proteomes" id="UP000595420">
    <property type="component" value="Chromosome"/>
</dbReference>
<dbReference type="Gene3D" id="3.40.50.720">
    <property type="entry name" value="NAD(P)-binding Rossmann-like Domain"/>
    <property type="match status" value="1"/>
</dbReference>
<keyword evidence="9" id="KW-1185">Reference proteome</keyword>
<name>A0A060UYQ5_9PROT</name>
<gene>
    <name evidence="7" type="ORF">AFERRI_20175</name>
    <name evidence="4" type="ORF">AFERRI_600064</name>
    <name evidence="5" type="ORF">BBC27_08865</name>
    <name evidence="6" type="ORF">H2515_04650</name>
</gene>
<evidence type="ECO:0000313" key="4">
    <source>
        <dbReference type="EMBL" id="CDQ11838.1"/>
    </source>
</evidence>
<dbReference type="Proteomes" id="UP000093129">
    <property type="component" value="Unassembled WGS sequence"/>
</dbReference>
<dbReference type="AlphaFoldDB" id="A0A060UYQ5"/>
<dbReference type="GO" id="GO:0016616">
    <property type="term" value="F:oxidoreductase activity, acting on the CH-OH group of donors, NAD or NADP as acceptor"/>
    <property type="evidence" value="ECO:0007669"/>
    <property type="project" value="UniProtKB-ARBA"/>
</dbReference>
<sequence length="248" mass="25904">MSAQGLCAVVTGASSGIGAAAARALAAQGYRVILGARRLERLQALATELGGEAIFLDVTDAASVAVFAAQLPSGVDVLVNNAGGALGLESLADLNEAHWQEMWQSNVLGLARMSKALYPHLLKAFSGVGHVVNIGSVAAHETYAGGGGYTACKHAVKALTETMRAEWLGQPLRVTEIDPGLVETEFSLVRFAGDAARAASVYAGMEPLVAADIADAVLWAVTRPAHVNIDEIIIKPRDQARVGMVHRR</sequence>
<dbReference type="Proteomes" id="UP000193925">
    <property type="component" value="Chromosome AFERRI"/>
</dbReference>
<dbReference type="InterPro" id="IPR020904">
    <property type="entry name" value="Sc_DH/Rdtase_CS"/>
</dbReference>
<evidence type="ECO:0000313" key="7">
    <source>
        <dbReference type="EMBL" id="SMH65393.1"/>
    </source>
</evidence>
<dbReference type="FunFam" id="3.40.50.720:FF:000047">
    <property type="entry name" value="NADP-dependent L-serine/L-allo-threonine dehydrogenase"/>
    <property type="match status" value="1"/>
</dbReference>
<protein>
    <submittedName>
        <fullName evidence="4 7">Enzyme</fullName>
        <ecNumber evidence="4 7">1.-.-.-</ecNumber>
    </submittedName>
    <submittedName>
        <fullName evidence="6">SDR family NAD(P)-dependent oxidoreductase</fullName>
    </submittedName>
    <submittedName>
        <fullName evidence="5">SDR family oxidoreductase</fullName>
    </submittedName>
</protein>
<dbReference type="EMBL" id="CCCS020000057">
    <property type="protein sequence ID" value="CDQ11838.1"/>
    <property type="molecule type" value="Genomic_DNA"/>
</dbReference>
<reference evidence="6 10" key="5">
    <citation type="submission" date="2020-07" db="EMBL/GenBank/DDBJ databases">
        <title>Complete genome sequence analysis of Acidithiobacillus ferrivorans XJFY6S-08 reveals extreme environmental adaptation to alpine acid mine drainage.</title>
        <authorList>
            <person name="Yan L."/>
            <person name="Ni Y."/>
        </authorList>
    </citation>
    <scope>NUCLEOTIDE SEQUENCE [LARGE SCALE GENOMIC DNA]</scope>
    <source>
        <strain evidence="6 10">XJFY6S-08</strain>
    </source>
</reference>
<dbReference type="PANTHER" id="PTHR42901">
    <property type="entry name" value="ALCOHOL DEHYDROGENASE"/>
    <property type="match status" value="1"/>
</dbReference>
<dbReference type="PANTHER" id="PTHR42901:SF1">
    <property type="entry name" value="ALCOHOL DEHYDROGENASE"/>
    <property type="match status" value="1"/>
</dbReference>
<reference evidence="4" key="1">
    <citation type="submission" date="2014-03" db="EMBL/GenBank/DDBJ databases">
        <authorList>
            <person name="Genoscope - CEA"/>
        </authorList>
    </citation>
    <scope>NUCLEOTIDE SEQUENCE [LARGE SCALE GENOMIC DNA]</scope>
    <source>
        <strain evidence="4">CF27</strain>
    </source>
</reference>
<evidence type="ECO:0000256" key="1">
    <source>
        <dbReference type="ARBA" id="ARBA00006484"/>
    </source>
</evidence>
<accession>A0A060UYQ5</accession>
<dbReference type="PRINTS" id="PR00081">
    <property type="entry name" value="GDHRDH"/>
</dbReference>
<evidence type="ECO:0000313" key="8">
    <source>
        <dbReference type="Proteomes" id="UP000093129"/>
    </source>
</evidence>
<dbReference type="EMBL" id="CP059488">
    <property type="protein sequence ID" value="QQD73568.1"/>
    <property type="molecule type" value="Genomic_DNA"/>
</dbReference>
<dbReference type="SUPFAM" id="SSF51735">
    <property type="entry name" value="NAD(P)-binding Rossmann-fold domains"/>
    <property type="match status" value="1"/>
</dbReference>
<keyword evidence="2 4" id="KW-0560">Oxidoreductase</keyword>
<evidence type="ECO:0000313" key="5">
    <source>
        <dbReference type="EMBL" id="OCB03236.1"/>
    </source>
</evidence>
<reference evidence="5 8" key="3">
    <citation type="submission" date="2016-07" db="EMBL/GenBank/DDBJ databases">
        <title>Draft genome of a psychrotolerant acidophile Acidithiobacillus ferrivorans strain YL15.</title>
        <authorList>
            <person name="Peng T."/>
            <person name="Ma L."/>
            <person name="Nan M."/>
            <person name="An N."/>
            <person name="Wang M."/>
            <person name="Qiu G."/>
            <person name="Zeng W."/>
        </authorList>
    </citation>
    <scope>NUCLEOTIDE SEQUENCE [LARGE SCALE GENOMIC DNA]</scope>
    <source>
        <strain evidence="5 8">YL15</strain>
    </source>
</reference>
<evidence type="ECO:0000313" key="6">
    <source>
        <dbReference type="EMBL" id="QQD73568.1"/>
    </source>
</evidence>
<dbReference type="EMBL" id="MASQ01000074">
    <property type="protein sequence ID" value="OCB03236.1"/>
    <property type="molecule type" value="Genomic_DNA"/>
</dbReference>
<dbReference type="InterPro" id="IPR036291">
    <property type="entry name" value="NAD(P)-bd_dom_sf"/>
</dbReference>
<dbReference type="RefSeq" id="WP_035195102.1">
    <property type="nucleotide sequence ID" value="NZ_CCCS020000057.1"/>
</dbReference>
<organism evidence="4">
    <name type="scientific">Acidithiobacillus ferrivorans</name>
    <dbReference type="NCBI Taxonomy" id="160808"/>
    <lineage>
        <taxon>Bacteria</taxon>
        <taxon>Pseudomonadati</taxon>
        <taxon>Pseudomonadota</taxon>
        <taxon>Acidithiobacillia</taxon>
        <taxon>Acidithiobacillales</taxon>
        <taxon>Acidithiobacillaceae</taxon>
        <taxon>Acidithiobacillus</taxon>
    </lineage>
</organism>
<dbReference type="EC" id="1.-.-.-" evidence="4 7"/>
<proteinExistence type="inferred from homology"/>
<evidence type="ECO:0000256" key="2">
    <source>
        <dbReference type="ARBA" id="ARBA00023002"/>
    </source>
</evidence>
<evidence type="ECO:0000313" key="10">
    <source>
        <dbReference type="Proteomes" id="UP000595420"/>
    </source>
</evidence>
<dbReference type="PRINTS" id="PR00080">
    <property type="entry name" value="SDRFAMILY"/>
</dbReference>
<dbReference type="EMBL" id="LT841305">
    <property type="protein sequence ID" value="SMH65393.1"/>
    <property type="molecule type" value="Genomic_DNA"/>
</dbReference>
<comment type="similarity">
    <text evidence="1 3">Belongs to the short-chain dehydrogenases/reductases (SDR) family.</text>
</comment>
<reference evidence="4" key="2">
    <citation type="submission" date="2014-07" db="EMBL/GenBank/DDBJ databases">
        <title>Initial genome analysis of the psychrotolerant acidophile Acidithiobacillus ferrivorans CF27: insights into iron and sulfur oxidation pathways and into biofilm formation.</title>
        <authorList>
            <person name="Talla E."/>
            <person name="Hedrich S."/>
            <person name="Mangenot S."/>
            <person name="Ji B."/>
            <person name="Johnson D.B."/>
            <person name="Barbe V."/>
            <person name="Bonnefoy V."/>
        </authorList>
    </citation>
    <scope>NUCLEOTIDE SEQUENCE [LARGE SCALE GENOMIC DNA]</scope>
    <source>
        <strain evidence="4">CF27</strain>
    </source>
</reference>
<evidence type="ECO:0000313" key="9">
    <source>
        <dbReference type="Proteomes" id="UP000193925"/>
    </source>
</evidence>
<dbReference type="Pfam" id="PF00106">
    <property type="entry name" value="adh_short"/>
    <property type="match status" value="1"/>
</dbReference>